<dbReference type="InterPro" id="IPR050628">
    <property type="entry name" value="SNF2_RAD54_helicase_TF"/>
</dbReference>
<evidence type="ECO:0000259" key="4">
    <source>
        <dbReference type="PROSITE" id="PS51194"/>
    </source>
</evidence>
<evidence type="ECO:0000256" key="1">
    <source>
        <dbReference type="ARBA" id="ARBA00022741"/>
    </source>
</evidence>
<dbReference type="GeneID" id="54294209"/>
<dbReference type="Pfam" id="PF00271">
    <property type="entry name" value="Helicase_C"/>
    <property type="match status" value="1"/>
</dbReference>
<reference evidence="5" key="1">
    <citation type="journal article" date="2020" name="Stud. Mycol.">
        <title>101 Dothideomycetes genomes: a test case for predicting lifestyles and emergence of pathogens.</title>
        <authorList>
            <person name="Haridas S."/>
            <person name="Albert R."/>
            <person name="Binder M."/>
            <person name="Bloem J."/>
            <person name="Labutti K."/>
            <person name="Salamov A."/>
            <person name="Andreopoulos B."/>
            <person name="Baker S."/>
            <person name="Barry K."/>
            <person name="Bills G."/>
            <person name="Bluhm B."/>
            <person name="Cannon C."/>
            <person name="Castanera R."/>
            <person name="Culley D."/>
            <person name="Daum C."/>
            <person name="Ezra D."/>
            <person name="Gonzalez J."/>
            <person name="Henrissat B."/>
            <person name="Kuo A."/>
            <person name="Liang C."/>
            <person name="Lipzen A."/>
            <person name="Lutzoni F."/>
            <person name="Magnuson J."/>
            <person name="Mondo S."/>
            <person name="Nolan M."/>
            <person name="Ohm R."/>
            <person name="Pangilinan J."/>
            <person name="Park H.-J."/>
            <person name="Ramirez L."/>
            <person name="Alfaro M."/>
            <person name="Sun H."/>
            <person name="Tritt A."/>
            <person name="Yoshinaga Y."/>
            <person name="Zwiers L.-H."/>
            <person name="Turgeon B."/>
            <person name="Goodwin S."/>
            <person name="Spatafora J."/>
            <person name="Crous P."/>
            <person name="Grigoriev I."/>
        </authorList>
    </citation>
    <scope>NUCLEOTIDE SEQUENCE</scope>
    <source>
        <strain evidence="5">CBS 121167</strain>
    </source>
</reference>
<organism evidence="5 6">
    <name type="scientific">Aplosporella prunicola CBS 121167</name>
    <dbReference type="NCBI Taxonomy" id="1176127"/>
    <lineage>
        <taxon>Eukaryota</taxon>
        <taxon>Fungi</taxon>
        <taxon>Dikarya</taxon>
        <taxon>Ascomycota</taxon>
        <taxon>Pezizomycotina</taxon>
        <taxon>Dothideomycetes</taxon>
        <taxon>Dothideomycetes incertae sedis</taxon>
        <taxon>Botryosphaeriales</taxon>
        <taxon>Aplosporellaceae</taxon>
        <taxon>Aplosporella</taxon>
    </lineage>
</organism>
<evidence type="ECO:0000256" key="3">
    <source>
        <dbReference type="ARBA" id="ARBA00022840"/>
    </source>
</evidence>
<dbReference type="OrthoDB" id="448448at2759"/>
<keyword evidence="2" id="KW-0378">Hydrolase</keyword>
<dbReference type="Proteomes" id="UP000799438">
    <property type="component" value="Unassembled WGS sequence"/>
</dbReference>
<protein>
    <recommendedName>
        <fullName evidence="4">Helicase C-terminal domain-containing protein</fullName>
    </recommendedName>
</protein>
<dbReference type="CDD" id="cd18793">
    <property type="entry name" value="SF2_C_SNF"/>
    <property type="match status" value="1"/>
</dbReference>
<feature type="non-terminal residue" evidence="5">
    <location>
        <position position="1"/>
    </location>
</feature>
<sequence>VIFSSWRPTLDIVHYALDSARVGCVLVDGCVSPPNYKLALEKLRYDPQACVYLITISCGAVGLGLTTASRAYLLEPQWNPTTQEQALARVHRMGQTRTVRTVRFVVGGSFEDVCKARAHTAAGAHSK</sequence>
<dbReference type="SMART" id="SM00490">
    <property type="entry name" value="HELICc"/>
    <property type="match status" value="1"/>
</dbReference>
<evidence type="ECO:0000313" key="6">
    <source>
        <dbReference type="Proteomes" id="UP000799438"/>
    </source>
</evidence>
<accession>A0A6A6BI89</accession>
<dbReference type="GO" id="GO:0016787">
    <property type="term" value="F:hydrolase activity"/>
    <property type="evidence" value="ECO:0007669"/>
    <property type="project" value="UniProtKB-KW"/>
</dbReference>
<keyword evidence="1" id="KW-0547">Nucleotide-binding</keyword>
<feature type="domain" description="Helicase C-terminal" evidence="4">
    <location>
        <begin position="1"/>
        <end position="127"/>
    </location>
</feature>
<dbReference type="AlphaFoldDB" id="A0A6A6BI89"/>
<keyword evidence="3" id="KW-0067">ATP-binding</keyword>
<dbReference type="InterPro" id="IPR001650">
    <property type="entry name" value="Helicase_C-like"/>
</dbReference>
<dbReference type="PANTHER" id="PTHR45626">
    <property type="entry name" value="TRANSCRIPTION TERMINATION FACTOR 2-RELATED"/>
    <property type="match status" value="1"/>
</dbReference>
<dbReference type="PANTHER" id="PTHR45626:SF22">
    <property type="entry name" value="DNA REPAIR PROTEIN RAD5"/>
    <property type="match status" value="1"/>
</dbReference>
<evidence type="ECO:0000313" key="5">
    <source>
        <dbReference type="EMBL" id="KAF2143716.1"/>
    </source>
</evidence>
<dbReference type="GO" id="GO:0008094">
    <property type="term" value="F:ATP-dependent activity, acting on DNA"/>
    <property type="evidence" value="ECO:0007669"/>
    <property type="project" value="TreeGrafter"/>
</dbReference>
<dbReference type="GO" id="GO:0005634">
    <property type="term" value="C:nucleus"/>
    <property type="evidence" value="ECO:0007669"/>
    <property type="project" value="TreeGrafter"/>
</dbReference>
<dbReference type="SUPFAM" id="SSF52540">
    <property type="entry name" value="P-loop containing nucleoside triphosphate hydrolases"/>
    <property type="match status" value="1"/>
</dbReference>
<dbReference type="GO" id="GO:0006281">
    <property type="term" value="P:DNA repair"/>
    <property type="evidence" value="ECO:0007669"/>
    <property type="project" value="TreeGrafter"/>
</dbReference>
<dbReference type="PROSITE" id="PS51194">
    <property type="entry name" value="HELICASE_CTER"/>
    <property type="match status" value="1"/>
</dbReference>
<dbReference type="GO" id="GO:0005524">
    <property type="term" value="F:ATP binding"/>
    <property type="evidence" value="ECO:0007669"/>
    <property type="project" value="UniProtKB-KW"/>
</dbReference>
<keyword evidence="6" id="KW-1185">Reference proteome</keyword>
<evidence type="ECO:0000256" key="2">
    <source>
        <dbReference type="ARBA" id="ARBA00022801"/>
    </source>
</evidence>
<dbReference type="InterPro" id="IPR027417">
    <property type="entry name" value="P-loop_NTPase"/>
</dbReference>
<name>A0A6A6BI89_9PEZI</name>
<dbReference type="RefSeq" id="XP_033399428.1">
    <property type="nucleotide sequence ID" value="XM_033536713.1"/>
</dbReference>
<dbReference type="EMBL" id="ML995481">
    <property type="protein sequence ID" value="KAF2143716.1"/>
    <property type="molecule type" value="Genomic_DNA"/>
</dbReference>
<dbReference type="InterPro" id="IPR049730">
    <property type="entry name" value="SNF2/RAD54-like_C"/>
</dbReference>
<gene>
    <name evidence="5" type="ORF">K452DRAFT_224834</name>
</gene>
<proteinExistence type="predicted"/>
<dbReference type="Gene3D" id="3.40.50.300">
    <property type="entry name" value="P-loop containing nucleotide triphosphate hydrolases"/>
    <property type="match status" value="1"/>
</dbReference>